<accession>A0ABQ8UK35</accession>
<organism evidence="1 2">
    <name type="scientific">Paratrimastix pyriformis</name>
    <dbReference type="NCBI Taxonomy" id="342808"/>
    <lineage>
        <taxon>Eukaryota</taxon>
        <taxon>Metamonada</taxon>
        <taxon>Preaxostyla</taxon>
        <taxon>Paratrimastigidae</taxon>
        <taxon>Paratrimastix</taxon>
    </lineage>
</organism>
<dbReference type="SUPFAM" id="SSF102405">
    <property type="entry name" value="MCP/YpsA-like"/>
    <property type="match status" value="1"/>
</dbReference>
<evidence type="ECO:0000313" key="1">
    <source>
        <dbReference type="EMBL" id="KAJ4458781.1"/>
    </source>
</evidence>
<dbReference type="Pfam" id="PF18306">
    <property type="entry name" value="LDcluster4"/>
    <property type="match status" value="1"/>
</dbReference>
<protein>
    <submittedName>
        <fullName evidence="1">LOG family protein YvdD</fullName>
    </submittedName>
</protein>
<dbReference type="EMBL" id="JAPMOS010000025">
    <property type="protein sequence ID" value="KAJ4458781.1"/>
    <property type="molecule type" value="Genomic_DNA"/>
</dbReference>
<comment type="caution">
    <text evidence="1">The sequence shown here is derived from an EMBL/GenBank/DDBJ whole genome shotgun (WGS) entry which is preliminary data.</text>
</comment>
<reference evidence="1" key="1">
    <citation type="journal article" date="2022" name="bioRxiv">
        <title>Genomics of Preaxostyla Flagellates Illuminates Evolutionary Transitions and the Path Towards Mitochondrial Loss.</title>
        <authorList>
            <person name="Novak L.V.F."/>
            <person name="Treitli S.C."/>
            <person name="Pyrih J."/>
            <person name="Halakuc P."/>
            <person name="Pipaliya S.V."/>
            <person name="Vacek V."/>
            <person name="Brzon O."/>
            <person name="Soukal P."/>
            <person name="Eme L."/>
            <person name="Dacks J.B."/>
            <person name="Karnkowska A."/>
            <person name="Elias M."/>
            <person name="Hampl V."/>
        </authorList>
    </citation>
    <scope>NUCLEOTIDE SEQUENCE</scope>
    <source>
        <strain evidence="1">RCP-MX</strain>
    </source>
</reference>
<dbReference type="PANTHER" id="PTHR43393:SF3">
    <property type="entry name" value="LYSINE DECARBOXYLASE-LIKE PROTEIN"/>
    <property type="match status" value="1"/>
</dbReference>
<dbReference type="Proteomes" id="UP001141327">
    <property type="component" value="Unassembled WGS sequence"/>
</dbReference>
<evidence type="ECO:0000313" key="2">
    <source>
        <dbReference type="Proteomes" id="UP001141327"/>
    </source>
</evidence>
<proteinExistence type="predicted"/>
<gene>
    <name evidence="1" type="ORF">PAPYR_5290</name>
</gene>
<sequence length="192" mass="20557">MAAVPTKQRTAVVFGSSAPTEGTPAYEEAFELGKVLAENGWKLMNGGYYGTMEATARGAASVPGAVVEGVCCRAVFPHRAEGGNQYLTIVTQTPNLFERIRTMAESGDVFICLPGSIGTLTELAMLWCEGSVARFTNKAPPKIYCYRKPWAQVVEHLGQDLGLDPAVMAHVRIVDGPADLMAQLARDLPAPN</sequence>
<dbReference type="Gene3D" id="3.40.50.450">
    <property type="match status" value="1"/>
</dbReference>
<keyword evidence="2" id="KW-1185">Reference proteome</keyword>
<dbReference type="PANTHER" id="PTHR43393">
    <property type="entry name" value="CYTOKININ RIBOSIDE 5'-MONOPHOSPHATE PHOSPHORIBOHYDROLASE"/>
    <property type="match status" value="1"/>
</dbReference>
<name>A0ABQ8UK35_9EUKA</name>
<dbReference type="InterPro" id="IPR041164">
    <property type="entry name" value="LDcluster4"/>
</dbReference>
<dbReference type="InterPro" id="IPR052341">
    <property type="entry name" value="LOG_family_nucleotidases"/>
</dbReference>